<dbReference type="InterPro" id="IPR001078">
    <property type="entry name" value="2-oxoacid_DH_actylTfrase"/>
</dbReference>
<feature type="domain" description="Lipoyl-binding" evidence="7">
    <location>
        <begin position="2"/>
        <end position="77"/>
    </location>
</feature>
<evidence type="ECO:0000256" key="4">
    <source>
        <dbReference type="ARBA" id="ARBA00022823"/>
    </source>
</evidence>
<dbReference type="Pfam" id="PF00198">
    <property type="entry name" value="2-oxoacid_dh"/>
    <property type="match status" value="1"/>
</dbReference>
<dbReference type="Pfam" id="PF00364">
    <property type="entry name" value="Biotin_lipoyl"/>
    <property type="match status" value="1"/>
</dbReference>
<comment type="caution">
    <text evidence="9">The sequence shown here is derived from an EMBL/GenBank/DDBJ whole genome shotgun (WGS) entry which is preliminary data.</text>
</comment>
<dbReference type="EMBL" id="JAFBFH010000012">
    <property type="protein sequence ID" value="MBM7715146.1"/>
    <property type="molecule type" value="Genomic_DNA"/>
</dbReference>
<name>A0ABS2R671_9BACI</name>
<dbReference type="InterPro" id="IPR050743">
    <property type="entry name" value="2-oxoacid_DH_E2_comp"/>
</dbReference>
<keyword evidence="9" id="KW-0670">Pyruvate</keyword>
<dbReference type="PANTHER" id="PTHR43178">
    <property type="entry name" value="DIHYDROLIPOAMIDE ACETYLTRANSFERASE COMPONENT OF PYRUVATE DEHYDROGENASE COMPLEX"/>
    <property type="match status" value="1"/>
</dbReference>
<accession>A0ABS2R671</accession>
<dbReference type="InterPro" id="IPR023213">
    <property type="entry name" value="CAT-like_dom_sf"/>
</dbReference>
<keyword evidence="5 6" id="KW-0012">Acyltransferase</keyword>
<proteinExistence type="inferred from homology"/>
<dbReference type="SUPFAM" id="SSF51230">
    <property type="entry name" value="Single hybrid motif"/>
    <property type="match status" value="1"/>
</dbReference>
<dbReference type="EC" id="2.3.1.-" evidence="6"/>
<dbReference type="PROSITE" id="PS51826">
    <property type="entry name" value="PSBD"/>
    <property type="match status" value="1"/>
</dbReference>
<reference evidence="9 10" key="1">
    <citation type="submission" date="2021-01" db="EMBL/GenBank/DDBJ databases">
        <title>Genomic Encyclopedia of Type Strains, Phase IV (KMG-IV): sequencing the most valuable type-strain genomes for metagenomic binning, comparative biology and taxonomic classification.</title>
        <authorList>
            <person name="Goeker M."/>
        </authorList>
    </citation>
    <scope>NUCLEOTIDE SEQUENCE [LARGE SCALE GENOMIC DNA]</scope>
    <source>
        <strain evidence="9 10">DSM 105453</strain>
    </source>
</reference>
<dbReference type="Pfam" id="PF02817">
    <property type="entry name" value="E3_binding"/>
    <property type="match status" value="1"/>
</dbReference>
<evidence type="ECO:0000313" key="10">
    <source>
        <dbReference type="Proteomes" id="UP000823485"/>
    </source>
</evidence>
<dbReference type="PANTHER" id="PTHR43178:SF5">
    <property type="entry name" value="LIPOAMIDE ACYLTRANSFERASE COMPONENT OF BRANCHED-CHAIN ALPHA-KETO ACID DEHYDROGENASE COMPLEX, MITOCHONDRIAL"/>
    <property type="match status" value="1"/>
</dbReference>
<evidence type="ECO:0000259" key="7">
    <source>
        <dbReference type="PROSITE" id="PS50968"/>
    </source>
</evidence>
<evidence type="ECO:0000256" key="3">
    <source>
        <dbReference type="ARBA" id="ARBA00022679"/>
    </source>
</evidence>
<dbReference type="RefSeq" id="WP_077112173.1">
    <property type="nucleotide sequence ID" value="NZ_JAFBFH010000012.1"/>
</dbReference>
<dbReference type="CDD" id="cd06849">
    <property type="entry name" value="lipoyl_domain"/>
    <property type="match status" value="1"/>
</dbReference>
<dbReference type="PROSITE" id="PS50968">
    <property type="entry name" value="BIOTINYL_LIPOYL"/>
    <property type="match status" value="1"/>
</dbReference>
<feature type="domain" description="Peripheral subunit-binding (PSBD)" evidence="8">
    <location>
        <begin position="121"/>
        <end position="158"/>
    </location>
</feature>
<evidence type="ECO:0000256" key="6">
    <source>
        <dbReference type="RuleBase" id="RU003423"/>
    </source>
</evidence>
<gene>
    <name evidence="9" type="ORF">JOC94_002118</name>
</gene>
<dbReference type="Proteomes" id="UP000823485">
    <property type="component" value="Unassembled WGS sequence"/>
</dbReference>
<dbReference type="InterPro" id="IPR036625">
    <property type="entry name" value="E3-bd_dom_sf"/>
</dbReference>
<dbReference type="SUPFAM" id="SSF47005">
    <property type="entry name" value="Peripheral subunit-binding domain of 2-oxo acid dehydrogenase complex"/>
    <property type="match status" value="1"/>
</dbReference>
<dbReference type="Gene3D" id="3.30.559.10">
    <property type="entry name" value="Chloramphenicol acetyltransferase-like domain"/>
    <property type="match status" value="1"/>
</dbReference>
<organism evidence="9 10">
    <name type="scientific">Siminovitchia thermophila</name>
    <dbReference type="NCBI Taxonomy" id="1245522"/>
    <lineage>
        <taxon>Bacteria</taxon>
        <taxon>Bacillati</taxon>
        <taxon>Bacillota</taxon>
        <taxon>Bacilli</taxon>
        <taxon>Bacillales</taxon>
        <taxon>Bacillaceae</taxon>
        <taxon>Siminovitchia</taxon>
    </lineage>
</organism>
<comment type="cofactor">
    <cofactor evidence="1 6">
        <name>(R)-lipoate</name>
        <dbReference type="ChEBI" id="CHEBI:83088"/>
    </cofactor>
</comment>
<dbReference type="Gene3D" id="4.10.320.10">
    <property type="entry name" value="E3-binding domain"/>
    <property type="match status" value="1"/>
</dbReference>
<dbReference type="GO" id="GO:0004742">
    <property type="term" value="F:dihydrolipoyllysine-residue acetyltransferase activity"/>
    <property type="evidence" value="ECO:0007669"/>
    <property type="project" value="UniProtKB-EC"/>
</dbReference>
<evidence type="ECO:0000256" key="1">
    <source>
        <dbReference type="ARBA" id="ARBA00001938"/>
    </source>
</evidence>
<comment type="similarity">
    <text evidence="2 6">Belongs to the 2-oxoacid dehydrogenase family.</text>
</comment>
<evidence type="ECO:0000256" key="5">
    <source>
        <dbReference type="ARBA" id="ARBA00023315"/>
    </source>
</evidence>
<keyword evidence="10" id="KW-1185">Reference proteome</keyword>
<dbReference type="Gene3D" id="2.40.50.100">
    <property type="match status" value="1"/>
</dbReference>
<dbReference type="InterPro" id="IPR011053">
    <property type="entry name" value="Single_hybrid_motif"/>
</dbReference>
<keyword evidence="3 6" id="KW-0808">Transferase</keyword>
<protein>
    <recommendedName>
        <fullName evidence="6">Dihydrolipoamide acetyltransferase component of pyruvate dehydrogenase complex</fullName>
        <ecNumber evidence="6">2.3.1.-</ecNumber>
    </recommendedName>
</protein>
<dbReference type="InterPro" id="IPR004167">
    <property type="entry name" value="PSBD"/>
</dbReference>
<keyword evidence="4 6" id="KW-0450">Lipoyl</keyword>
<evidence type="ECO:0000256" key="2">
    <source>
        <dbReference type="ARBA" id="ARBA00007317"/>
    </source>
</evidence>
<evidence type="ECO:0000313" key="9">
    <source>
        <dbReference type="EMBL" id="MBM7715146.1"/>
    </source>
</evidence>
<evidence type="ECO:0000259" key="8">
    <source>
        <dbReference type="PROSITE" id="PS51826"/>
    </source>
</evidence>
<dbReference type="InterPro" id="IPR000089">
    <property type="entry name" value="Biotin_lipoyl"/>
</dbReference>
<dbReference type="SUPFAM" id="SSF52777">
    <property type="entry name" value="CoA-dependent acyltransferases"/>
    <property type="match status" value="1"/>
</dbReference>
<sequence length="410" mass="44947">MAVEIIMPKLGMGMEEGTVVEWLKKQGEQVQKGESVAVISSDKIEKDIEAPDNGVLLKIAADVDETVTVGKAIGYIGQPGEKMETAASEEEKTAQRQETAATIQAAEVPAHKPVARPLKLRVSPAARKLAQIEDIDIHTISGTGPKGRVTREDVEKAIEKKKAKVEKQPVHPTDKQAQNEISVKQVSGMRKVIASRMFTSLQQSAQLTIHMRANVTELLLLRQKINDQYDTSSRKKVKLTMTDFIARAAVLALANHKIMNSTYEEEQIKTYHSVHLGIAVAVDNGLVVPVIKNAEKHTIFQLSNEIKNLGKKARAGTLETEEMKGSTFTVTSLGAEGVEFFTPILNPPEVGILGVGSIVDTPVFVGEVVKRESMLPLSLTFDHRAIDGVPASRFLHLIKDNLEKPYQMLI</sequence>